<dbReference type="Pfam" id="PF13649">
    <property type="entry name" value="Methyltransf_25"/>
    <property type="match status" value="1"/>
</dbReference>
<dbReference type="EMBL" id="QRDW01000003">
    <property type="protein sequence ID" value="RED51517.1"/>
    <property type="molecule type" value="Genomic_DNA"/>
</dbReference>
<keyword evidence="3" id="KW-1185">Reference proteome</keyword>
<evidence type="ECO:0000313" key="2">
    <source>
        <dbReference type="EMBL" id="RED51517.1"/>
    </source>
</evidence>
<comment type="caution">
    <text evidence="2">The sequence shown here is derived from an EMBL/GenBank/DDBJ whole genome shotgun (WGS) entry which is preliminary data.</text>
</comment>
<dbReference type="Proteomes" id="UP000256845">
    <property type="component" value="Unassembled WGS sequence"/>
</dbReference>
<dbReference type="InterPro" id="IPR029063">
    <property type="entry name" value="SAM-dependent_MTases_sf"/>
</dbReference>
<keyword evidence="2" id="KW-0489">Methyltransferase</keyword>
<sequence length="201" mass="22637">MTGHSWDTYYQSVADFPPRPLTVKLAARLADRPEKTAIDMGCGSGRDFSHLLENGFSVHAFDAEQRSIDLCRVRFGGHPRLTLRHCGFDGFDYPKADLVLAWASLYFCPADKFDLVWGRIQSALKPGGYFCGDFLGVRDSWVADECRAMASFTEEASRAFLQGLEIEMFHIRDEAGQTVAGREKHWHTFTVLARKPANQPD</sequence>
<keyword evidence="2" id="KW-0808">Transferase</keyword>
<dbReference type="SUPFAM" id="SSF53335">
    <property type="entry name" value="S-adenosyl-L-methionine-dependent methyltransferases"/>
    <property type="match status" value="1"/>
</dbReference>
<reference evidence="2 3" key="1">
    <citation type="submission" date="2018-07" db="EMBL/GenBank/DDBJ databases">
        <title>Genomic Encyclopedia of Type Strains, Phase III (KMG-III): the genomes of soil and plant-associated and newly described type strains.</title>
        <authorList>
            <person name="Whitman W."/>
        </authorList>
    </citation>
    <scope>NUCLEOTIDE SEQUENCE [LARGE SCALE GENOMIC DNA]</scope>
    <source>
        <strain evidence="2 3">CECT 8488</strain>
    </source>
</reference>
<dbReference type="GO" id="GO:0008168">
    <property type="term" value="F:methyltransferase activity"/>
    <property type="evidence" value="ECO:0007669"/>
    <property type="project" value="UniProtKB-KW"/>
</dbReference>
<accession>A0A3D9HPU8</accession>
<proteinExistence type="predicted"/>
<dbReference type="OrthoDB" id="7348755at2"/>
<dbReference type="AlphaFoldDB" id="A0A3D9HPU8"/>
<dbReference type="GO" id="GO:0032259">
    <property type="term" value="P:methylation"/>
    <property type="evidence" value="ECO:0007669"/>
    <property type="project" value="UniProtKB-KW"/>
</dbReference>
<gene>
    <name evidence="2" type="ORF">DFP90_103319</name>
</gene>
<dbReference type="RefSeq" id="WP_115936399.1">
    <property type="nucleotide sequence ID" value="NZ_QRDW01000003.1"/>
</dbReference>
<protein>
    <submittedName>
        <fullName evidence="2">Methyltransferase family protein</fullName>
    </submittedName>
</protein>
<feature type="domain" description="Methyltransferase" evidence="1">
    <location>
        <begin position="38"/>
        <end position="128"/>
    </location>
</feature>
<dbReference type="Gene3D" id="3.40.50.150">
    <property type="entry name" value="Vaccinia Virus protein VP39"/>
    <property type="match status" value="1"/>
</dbReference>
<evidence type="ECO:0000259" key="1">
    <source>
        <dbReference type="Pfam" id="PF13649"/>
    </source>
</evidence>
<evidence type="ECO:0000313" key="3">
    <source>
        <dbReference type="Proteomes" id="UP000256845"/>
    </source>
</evidence>
<name>A0A3D9HPU8_9PROT</name>
<dbReference type="InterPro" id="IPR041698">
    <property type="entry name" value="Methyltransf_25"/>
</dbReference>
<organism evidence="2 3">
    <name type="scientific">Aestuariispira insulae</name>
    <dbReference type="NCBI Taxonomy" id="1461337"/>
    <lineage>
        <taxon>Bacteria</taxon>
        <taxon>Pseudomonadati</taxon>
        <taxon>Pseudomonadota</taxon>
        <taxon>Alphaproteobacteria</taxon>
        <taxon>Rhodospirillales</taxon>
        <taxon>Kiloniellaceae</taxon>
        <taxon>Aestuariispira</taxon>
    </lineage>
</organism>
<dbReference type="CDD" id="cd02440">
    <property type="entry name" value="AdoMet_MTases"/>
    <property type="match status" value="1"/>
</dbReference>